<feature type="active site" description="Pros-phosphohistidine intermediate; for EIIB activity" evidence="8">
    <location>
        <position position="14"/>
    </location>
</feature>
<dbReference type="CDD" id="cd00001">
    <property type="entry name" value="PTS_IIB_man"/>
    <property type="match status" value="1"/>
</dbReference>
<dbReference type="InterPro" id="IPR036667">
    <property type="entry name" value="PTS_IIB_sorbose-sp_sf"/>
</dbReference>
<evidence type="ECO:0000256" key="3">
    <source>
        <dbReference type="ARBA" id="ARBA00022490"/>
    </source>
</evidence>
<feature type="domain" description="PTS EIIB type-4" evidence="10">
    <location>
        <begin position="1"/>
        <end position="159"/>
    </location>
</feature>
<evidence type="ECO:0000256" key="8">
    <source>
        <dbReference type="PIRSR" id="PIRSR618455-1"/>
    </source>
</evidence>
<keyword evidence="2" id="KW-0813">Transport</keyword>
<name>D9R1V2_LACSW</name>
<dbReference type="InterPro" id="IPR018455">
    <property type="entry name" value="PTS_IIB_sorbose-sp_subgr"/>
</dbReference>
<dbReference type="Pfam" id="PF03830">
    <property type="entry name" value="PTSIIB_sorb"/>
    <property type="match status" value="1"/>
</dbReference>
<evidence type="ECO:0000259" key="10">
    <source>
        <dbReference type="PROSITE" id="PS51101"/>
    </source>
</evidence>
<reference evidence="11" key="1">
    <citation type="submission" date="2010-07" db="EMBL/GenBank/DDBJ databases">
        <title>Complete sequence of Clostridium saccharolyticum WM1.</title>
        <authorList>
            <consortium name="US DOE Joint Genome Institute"/>
            <person name="Lucas S."/>
            <person name="Copeland A."/>
            <person name="Lapidus A."/>
            <person name="Cheng J.-F."/>
            <person name="Bruce D."/>
            <person name="Goodwin L."/>
            <person name="Pitluck S."/>
            <person name="Chertkov O."/>
            <person name="Detter J.C."/>
            <person name="Han C."/>
            <person name="Tapia R."/>
            <person name="Land M."/>
            <person name="Hauser L."/>
            <person name="Chang Y.-J."/>
            <person name="Jeffries C."/>
            <person name="Kyrpides N."/>
            <person name="Ivanova N."/>
            <person name="Mikhailova N."/>
            <person name="Mouttaki H."/>
            <person name="Lin L."/>
            <person name="Zhou J."/>
            <person name="Hemme C.L."/>
            <person name="Woyke T."/>
        </authorList>
    </citation>
    <scope>NUCLEOTIDE SEQUENCE [LARGE SCALE GENOMIC DNA]</scope>
    <source>
        <strain evidence="11">WM1</strain>
    </source>
</reference>
<keyword evidence="5" id="KW-0808">Transferase</keyword>
<sequence>MNIVLARIDDRLVHGQVVTDWVKYTKCERIIIVNDQVAGDEIRKRLLAASIPPGIKLNVLTIKKAAEVYHNPKHQDLKAMLIFANPMDVLALLQNGVQLKSINVGGMSFKNGKKQLATAVFIDENDKANLIQIHEAGVRLEIRMLSSDNQIDLMEVMGR</sequence>
<evidence type="ECO:0000313" key="11">
    <source>
        <dbReference type="EMBL" id="ADL02843.1"/>
    </source>
</evidence>
<organism evidence="11 12">
    <name type="scientific">Lacrimispora saccharolytica (strain ATCC 35040 / DSM 2544 / NRCC 2533 / WM1)</name>
    <name type="common">Clostridium saccharolyticum</name>
    <dbReference type="NCBI Taxonomy" id="610130"/>
    <lineage>
        <taxon>Bacteria</taxon>
        <taxon>Bacillati</taxon>
        <taxon>Bacillota</taxon>
        <taxon>Clostridia</taxon>
        <taxon>Lachnospirales</taxon>
        <taxon>Lachnospiraceae</taxon>
        <taxon>Lacrimispora</taxon>
    </lineage>
</organism>
<keyword evidence="12" id="KW-1185">Reference proteome</keyword>
<dbReference type="GO" id="GO:0005737">
    <property type="term" value="C:cytoplasm"/>
    <property type="evidence" value="ECO:0007669"/>
    <property type="project" value="UniProtKB-SubCell"/>
</dbReference>
<dbReference type="KEGG" id="csh:Closa_0203"/>
<evidence type="ECO:0000256" key="4">
    <source>
        <dbReference type="ARBA" id="ARBA00022597"/>
    </source>
</evidence>
<dbReference type="Proteomes" id="UP000001662">
    <property type="component" value="Chromosome"/>
</dbReference>
<dbReference type="HOGENOM" id="CLU_116175_1_0_9"/>
<evidence type="ECO:0000256" key="1">
    <source>
        <dbReference type="ARBA" id="ARBA00004496"/>
    </source>
</evidence>
<evidence type="ECO:0000256" key="5">
    <source>
        <dbReference type="ARBA" id="ARBA00022679"/>
    </source>
</evidence>
<dbReference type="GO" id="GO:0009401">
    <property type="term" value="P:phosphoenolpyruvate-dependent sugar phosphotransferase system"/>
    <property type="evidence" value="ECO:0007669"/>
    <property type="project" value="UniProtKB-KW"/>
</dbReference>
<keyword evidence="7" id="KW-0418">Kinase</keyword>
<keyword evidence="6" id="KW-0598">Phosphotransferase system</keyword>
<feature type="modified residue" description="Phosphohistidine; by EIIA" evidence="9">
    <location>
        <position position="14"/>
    </location>
</feature>
<dbReference type="AlphaFoldDB" id="D9R1V2"/>
<dbReference type="RefSeq" id="WP_013270943.1">
    <property type="nucleotide sequence ID" value="NC_014376.1"/>
</dbReference>
<evidence type="ECO:0000256" key="6">
    <source>
        <dbReference type="ARBA" id="ARBA00022683"/>
    </source>
</evidence>
<dbReference type="EMBL" id="CP002109">
    <property type="protein sequence ID" value="ADL02843.1"/>
    <property type="molecule type" value="Genomic_DNA"/>
</dbReference>
<dbReference type="eggNOG" id="COG3444">
    <property type="taxonomic scope" value="Bacteria"/>
</dbReference>
<dbReference type="PROSITE" id="PS51101">
    <property type="entry name" value="PTS_EIIB_TYPE_4"/>
    <property type="match status" value="1"/>
</dbReference>
<keyword evidence="4" id="KW-0762">Sugar transport</keyword>
<evidence type="ECO:0000256" key="9">
    <source>
        <dbReference type="PIRSR" id="PIRSR618455-2"/>
    </source>
</evidence>
<dbReference type="InterPro" id="IPR004720">
    <property type="entry name" value="PTS_IIB_sorbose-sp"/>
</dbReference>
<comment type="subcellular location">
    <subcellularLocation>
        <location evidence="1">Cytoplasm</location>
    </subcellularLocation>
</comment>
<keyword evidence="3" id="KW-0963">Cytoplasm</keyword>
<evidence type="ECO:0000313" key="12">
    <source>
        <dbReference type="Proteomes" id="UP000001662"/>
    </source>
</evidence>
<dbReference type="GO" id="GO:0008982">
    <property type="term" value="F:protein-N(PI)-phosphohistidine-sugar phosphotransferase activity"/>
    <property type="evidence" value="ECO:0007669"/>
    <property type="project" value="InterPro"/>
</dbReference>
<dbReference type="STRING" id="610130.Closa_0203"/>
<proteinExistence type="predicted"/>
<dbReference type="Gene3D" id="3.40.35.10">
    <property type="entry name" value="Phosphotransferase system, sorbose subfamily IIB component"/>
    <property type="match status" value="1"/>
</dbReference>
<dbReference type="SUPFAM" id="SSF52728">
    <property type="entry name" value="PTS IIb component"/>
    <property type="match status" value="1"/>
</dbReference>
<dbReference type="NCBIfam" id="TIGR00854">
    <property type="entry name" value="pts-sorbose"/>
    <property type="match status" value="1"/>
</dbReference>
<feature type="modified residue" description="N6-acetyllysine" evidence="9">
    <location>
        <position position="73"/>
    </location>
</feature>
<dbReference type="PaxDb" id="610130-Closa_0203"/>
<protein>
    <submittedName>
        <fullName evidence="11">PTS system, mannose/fructose/sorbose family, IIB subunit</fullName>
    </submittedName>
</protein>
<evidence type="ECO:0000256" key="7">
    <source>
        <dbReference type="ARBA" id="ARBA00022777"/>
    </source>
</evidence>
<gene>
    <name evidence="11" type="ordered locus">Closa_0203</name>
</gene>
<accession>D9R1V2</accession>
<dbReference type="GO" id="GO:0016301">
    <property type="term" value="F:kinase activity"/>
    <property type="evidence" value="ECO:0007669"/>
    <property type="project" value="UniProtKB-KW"/>
</dbReference>
<evidence type="ECO:0000256" key="2">
    <source>
        <dbReference type="ARBA" id="ARBA00022448"/>
    </source>
</evidence>
<dbReference type="OrthoDB" id="9788818at2"/>